<dbReference type="AlphaFoldDB" id="A0A9P9ENC3"/>
<organism evidence="2 3">
    <name type="scientific">Dactylonectria estremocensis</name>
    <dbReference type="NCBI Taxonomy" id="1079267"/>
    <lineage>
        <taxon>Eukaryota</taxon>
        <taxon>Fungi</taxon>
        <taxon>Dikarya</taxon>
        <taxon>Ascomycota</taxon>
        <taxon>Pezizomycotina</taxon>
        <taxon>Sordariomycetes</taxon>
        <taxon>Hypocreomycetidae</taxon>
        <taxon>Hypocreales</taxon>
        <taxon>Nectriaceae</taxon>
        <taxon>Dactylonectria</taxon>
    </lineage>
</organism>
<accession>A0A9P9ENC3</accession>
<protein>
    <submittedName>
        <fullName evidence="2">Uncharacterized protein</fullName>
    </submittedName>
</protein>
<dbReference type="EMBL" id="JAGMUU010000012">
    <property type="protein sequence ID" value="KAH7141270.1"/>
    <property type="molecule type" value="Genomic_DNA"/>
</dbReference>
<gene>
    <name evidence="2" type="ORF">B0J13DRAFT_55800</name>
</gene>
<feature type="compositionally biased region" description="Basic and acidic residues" evidence="1">
    <location>
        <begin position="293"/>
        <end position="304"/>
    </location>
</feature>
<name>A0A9P9ENC3_9HYPO</name>
<reference evidence="2" key="1">
    <citation type="journal article" date="2021" name="Nat. Commun.">
        <title>Genetic determinants of endophytism in the Arabidopsis root mycobiome.</title>
        <authorList>
            <person name="Mesny F."/>
            <person name="Miyauchi S."/>
            <person name="Thiergart T."/>
            <person name="Pickel B."/>
            <person name="Atanasova L."/>
            <person name="Karlsson M."/>
            <person name="Huettel B."/>
            <person name="Barry K.W."/>
            <person name="Haridas S."/>
            <person name="Chen C."/>
            <person name="Bauer D."/>
            <person name="Andreopoulos W."/>
            <person name="Pangilinan J."/>
            <person name="LaButti K."/>
            <person name="Riley R."/>
            <person name="Lipzen A."/>
            <person name="Clum A."/>
            <person name="Drula E."/>
            <person name="Henrissat B."/>
            <person name="Kohler A."/>
            <person name="Grigoriev I.V."/>
            <person name="Martin F.M."/>
            <person name="Hacquard S."/>
        </authorList>
    </citation>
    <scope>NUCLEOTIDE SEQUENCE</scope>
    <source>
        <strain evidence="2">MPI-CAGE-AT-0021</strain>
    </source>
</reference>
<dbReference type="Proteomes" id="UP000717696">
    <property type="component" value="Unassembled WGS sequence"/>
</dbReference>
<evidence type="ECO:0000256" key="1">
    <source>
        <dbReference type="SAM" id="MobiDB-lite"/>
    </source>
</evidence>
<feature type="compositionally biased region" description="Acidic residues" evidence="1">
    <location>
        <begin position="369"/>
        <end position="379"/>
    </location>
</feature>
<proteinExistence type="predicted"/>
<keyword evidence="3" id="KW-1185">Reference proteome</keyword>
<sequence length="388" mass="43806">MVKYKREFPQAFRIIPALRNFAPGFAPRSPKFTTPGDSRQSIKPHSIGITLQSIYHDLGVVVFHGAPVAQVARIGYLLRKLMEHGPNLKRIYSETPDQSVKVLTQRIPTEDWHIDPFHRTKEGYLSTDALFEYSRTLAYQWARLALNRVEGDEIGFNTVEYREQRVQVNQRLTDGGIIHETINGPRRLPIDAVIQADVNSTNSAIGLHIHYYAAGTGRLVGESKSLLYFFYKAKQRELFPDDLKRIWSASSYDRPRNLKSAEIISRTLWTIERETWAPQTYTSIVHGNLKPTPEAKKAKADAKSKFRPIAKSKGRTEAKTRDEDAHGKSKTIDEVVEIQADTNTGGPDAEVKTRNEDFEIKADVKTGVEDVDTNTEEAGPESKTKSGN</sequence>
<feature type="region of interest" description="Disordered" evidence="1">
    <location>
        <begin position="293"/>
        <end position="388"/>
    </location>
</feature>
<evidence type="ECO:0000313" key="3">
    <source>
        <dbReference type="Proteomes" id="UP000717696"/>
    </source>
</evidence>
<feature type="compositionally biased region" description="Basic and acidic residues" evidence="1">
    <location>
        <begin position="314"/>
        <end position="333"/>
    </location>
</feature>
<evidence type="ECO:0000313" key="2">
    <source>
        <dbReference type="EMBL" id="KAH7141270.1"/>
    </source>
</evidence>
<dbReference type="OrthoDB" id="4867305at2759"/>
<feature type="compositionally biased region" description="Basic and acidic residues" evidence="1">
    <location>
        <begin position="349"/>
        <end position="368"/>
    </location>
</feature>
<comment type="caution">
    <text evidence="2">The sequence shown here is derived from an EMBL/GenBank/DDBJ whole genome shotgun (WGS) entry which is preliminary data.</text>
</comment>